<dbReference type="AlphaFoldDB" id="A0A9J6AKL3"/>
<name>A0A9J6AKL3_SOLCO</name>
<comment type="caution">
    <text evidence="1">The sequence shown here is derived from an EMBL/GenBank/DDBJ whole genome shotgun (WGS) entry which is preliminary data.</text>
</comment>
<dbReference type="Proteomes" id="UP000824120">
    <property type="component" value="Chromosome 2"/>
</dbReference>
<proteinExistence type="predicted"/>
<accession>A0A9J6AKL3</accession>
<gene>
    <name evidence="1" type="ORF">H5410_009820</name>
</gene>
<evidence type="ECO:0000313" key="2">
    <source>
        <dbReference type="Proteomes" id="UP000824120"/>
    </source>
</evidence>
<protein>
    <submittedName>
        <fullName evidence="1">Uncharacterized protein</fullName>
    </submittedName>
</protein>
<organism evidence="1 2">
    <name type="scientific">Solanum commersonii</name>
    <name type="common">Commerson's wild potato</name>
    <name type="synonym">Commerson's nightshade</name>
    <dbReference type="NCBI Taxonomy" id="4109"/>
    <lineage>
        <taxon>Eukaryota</taxon>
        <taxon>Viridiplantae</taxon>
        <taxon>Streptophyta</taxon>
        <taxon>Embryophyta</taxon>
        <taxon>Tracheophyta</taxon>
        <taxon>Spermatophyta</taxon>
        <taxon>Magnoliopsida</taxon>
        <taxon>eudicotyledons</taxon>
        <taxon>Gunneridae</taxon>
        <taxon>Pentapetalae</taxon>
        <taxon>asterids</taxon>
        <taxon>lamiids</taxon>
        <taxon>Solanales</taxon>
        <taxon>Solanaceae</taxon>
        <taxon>Solanoideae</taxon>
        <taxon>Solaneae</taxon>
        <taxon>Solanum</taxon>
    </lineage>
</organism>
<reference evidence="1 2" key="1">
    <citation type="submission" date="2020-09" db="EMBL/GenBank/DDBJ databases">
        <title>De no assembly of potato wild relative species, Solanum commersonii.</title>
        <authorList>
            <person name="Cho K."/>
        </authorList>
    </citation>
    <scope>NUCLEOTIDE SEQUENCE [LARGE SCALE GENOMIC DNA]</scope>
    <source>
        <strain evidence="1">LZ3.2</strain>
        <tissue evidence="1">Leaf</tissue>
    </source>
</reference>
<sequence length="121" mass="14094">MSSTHYPQSPKLLLGCLAVGREWVEERQMKIGGYESQHVYEWWLEKLWCMSQRTGQSHVQKMKVCENEDPLGGGQNVESKVEMVWTCEEEMHRCPRGVRGWLWMVNEGVKVGEEVLGEPER</sequence>
<dbReference type="EMBL" id="JACXVP010000002">
    <property type="protein sequence ID" value="KAG5624602.1"/>
    <property type="molecule type" value="Genomic_DNA"/>
</dbReference>
<evidence type="ECO:0000313" key="1">
    <source>
        <dbReference type="EMBL" id="KAG5624602.1"/>
    </source>
</evidence>
<keyword evidence="2" id="KW-1185">Reference proteome</keyword>